<keyword evidence="2" id="KW-0677">Repeat</keyword>
<dbReference type="InterPro" id="IPR022441">
    <property type="entry name" value="Para_beta_helix_rpt-2"/>
</dbReference>
<dbReference type="InterPro" id="IPR006633">
    <property type="entry name" value="Carb-bd_sugar_hydrolysis-dom"/>
</dbReference>
<evidence type="ECO:0000256" key="3">
    <source>
        <dbReference type="ARBA" id="ARBA00022786"/>
    </source>
</evidence>
<accession>A0ABW3KB51</accession>
<dbReference type="PANTHER" id="PTHR22990:SF15">
    <property type="entry name" value="F-BOX ONLY PROTEIN 10"/>
    <property type="match status" value="1"/>
</dbReference>
<evidence type="ECO:0000256" key="2">
    <source>
        <dbReference type="ARBA" id="ARBA00022737"/>
    </source>
</evidence>
<evidence type="ECO:0000313" key="6">
    <source>
        <dbReference type="Proteomes" id="UP001597112"/>
    </source>
</evidence>
<dbReference type="Gene3D" id="2.160.20.10">
    <property type="entry name" value="Single-stranded right-handed beta-helix, Pectin lyase-like"/>
    <property type="match status" value="2"/>
</dbReference>
<name>A0ABW3KB51_9BACT</name>
<dbReference type="PANTHER" id="PTHR22990">
    <property type="entry name" value="F-BOX ONLY PROTEIN"/>
    <property type="match status" value="1"/>
</dbReference>
<dbReference type="EMBL" id="JBHTKA010000013">
    <property type="protein sequence ID" value="MFD1002686.1"/>
    <property type="molecule type" value="Genomic_DNA"/>
</dbReference>
<comment type="pathway">
    <text evidence="1">Protein modification; protein ubiquitination.</text>
</comment>
<dbReference type="InterPro" id="IPR012334">
    <property type="entry name" value="Pectin_lyas_fold"/>
</dbReference>
<reference evidence="6" key="1">
    <citation type="journal article" date="2019" name="Int. J. Syst. Evol. Microbiol.">
        <title>The Global Catalogue of Microorganisms (GCM) 10K type strain sequencing project: providing services to taxonomists for standard genome sequencing and annotation.</title>
        <authorList>
            <consortium name="The Broad Institute Genomics Platform"/>
            <consortium name="The Broad Institute Genome Sequencing Center for Infectious Disease"/>
            <person name="Wu L."/>
            <person name="Ma J."/>
        </authorList>
    </citation>
    <scope>NUCLEOTIDE SEQUENCE [LARGE SCALE GENOMIC DNA]</scope>
    <source>
        <strain evidence="6">CCUG 58938</strain>
    </source>
</reference>
<evidence type="ECO:0000313" key="5">
    <source>
        <dbReference type="EMBL" id="MFD1002686.1"/>
    </source>
</evidence>
<feature type="domain" description="Carbohydrate-binding/sugar hydrolysis" evidence="4">
    <location>
        <begin position="52"/>
        <end position="191"/>
    </location>
</feature>
<dbReference type="InterPro" id="IPR026464">
    <property type="entry name" value="NosD_copper_fam"/>
</dbReference>
<evidence type="ECO:0000259" key="4">
    <source>
        <dbReference type="SMART" id="SM00722"/>
    </source>
</evidence>
<dbReference type="Pfam" id="PF05048">
    <property type="entry name" value="NosD"/>
    <property type="match status" value="1"/>
</dbReference>
<dbReference type="Proteomes" id="UP001597112">
    <property type="component" value="Unassembled WGS sequence"/>
</dbReference>
<protein>
    <submittedName>
        <fullName evidence="5">Nitrous oxide reductase family maturation protein NosD</fullName>
    </submittedName>
</protein>
<sequence>MMLIQRYSLISLAWCFITLGSYGHTIVVDRSGKNKSIKRAIASAQPGDTIRIKPGNYREGNIVLEKSLVILGENYPVLDGDHKFEILTIHAHHVTIQGLAFINTGVASINDLAAIKVLDSKHLYIRNNRLENTFFGIHLSNSSQVWIENNELHSEAKTEHQIGNGIHLWKCNHITINSNKVRGHRDGIYFEFVTNTLITGNRSEGNMRYGLHFMFSHNNEYRDNHFVNNGAGVAVMYTAGVKMINNTFEHNWGSSSYGMLLKDIRDSYVKGNVFIQNSVGIFMEGSSRIEFTENTFSENGYAVKLQASCDGNNFTRNNFSANTFDIATNGSLVLNKVNGNYWDKYEGYDLNRDHVGDVPYRPVSMYAMIVEETPTAVLLWRSFLVFLLDRAEKAIPAITPENLKDESPSMKPYDFN</sequence>
<dbReference type="InterPro" id="IPR007742">
    <property type="entry name" value="NosD_dom"/>
</dbReference>
<dbReference type="InterPro" id="IPR006626">
    <property type="entry name" value="PbH1"/>
</dbReference>
<keyword evidence="6" id="KW-1185">Reference proteome</keyword>
<evidence type="ECO:0000256" key="1">
    <source>
        <dbReference type="ARBA" id="ARBA00004906"/>
    </source>
</evidence>
<comment type="caution">
    <text evidence="5">The sequence shown here is derived from an EMBL/GenBank/DDBJ whole genome shotgun (WGS) entry which is preliminary data.</text>
</comment>
<dbReference type="InterPro" id="IPR051550">
    <property type="entry name" value="SCF-Subunits/Alg-Epimerases"/>
</dbReference>
<dbReference type="SMART" id="SM00722">
    <property type="entry name" value="CASH"/>
    <property type="match status" value="1"/>
</dbReference>
<organism evidence="5 6">
    <name type="scientific">Ohtaekwangia kribbensis</name>
    <dbReference type="NCBI Taxonomy" id="688913"/>
    <lineage>
        <taxon>Bacteria</taxon>
        <taxon>Pseudomonadati</taxon>
        <taxon>Bacteroidota</taxon>
        <taxon>Cytophagia</taxon>
        <taxon>Cytophagales</taxon>
        <taxon>Fulvivirgaceae</taxon>
        <taxon>Ohtaekwangia</taxon>
    </lineage>
</organism>
<dbReference type="NCBIfam" id="TIGR04247">
    <property type="entry name" value="NosD_copper_fam"/>
    <property type="match status" value="1"/>
</dbReference>
<gene>
    <name evidence="5" type="ORF">ACFQ21_25400</name>
</gene>
<dbReference type="SMART" id="SM00710">
    <property type="entry name" value="PbH1"/>
    <property type="match status" value="10"/>
</dbReference>
<dbReference type="SUPFAM" id="SSF51126">
    <property type="entry name" value="Pectin lyase-like"/>
    <property type="match status" value="1"/>
</dbReference>
<dbReference type="InterPro" id="IPR011050">
    <property type="entry name" value="Pectin_lyase_fold/virulence"/>
</dbReference>
<keyword evidence="3" id="KW-0833">Ubl conjugation pathway</keyword>
<proteinExistence type="predicted"/>
<dbReference type="NCBIfam" id="TIGR03804">
    <property type="entry name" value="para_beta_helix"/>
    <property type="match status" value="3"/>
</dbReference>
<dbReference type="RefSeq" id="WP_377584196.1">
    <property type="nucleotide sequence ID" value="NZ_JBHTKA010000013.1"/>
</dbReference>